<proteinExistence type="predicted"/>
<feature type="transmembrane region" description="Helical" evidence="1">
    <location>
        <begin position="7"/>
        <end position="27"/>
    </location>
</feature>
<dbReference type="EMBL" id="CATOUU010000171">
    <property type="protein sequence ID" value="CAI9919327.1"/>
    <property type="molecule type" value="Genomic_DNA"/>
</dbReference>
<organism evidence="2">
    <name type="scientific">Hexamita inflata</name>
    <dbReference type="NCBI Taxonomy" id="28002"/>
    <lineage>
        <taxon>Eukaryota</taxon>
        <taxon>Metamonada</taxon>
        <taxon>Diplomonadida</taxon>
        <taxon>Hexamitidae</taxon>
        <taxon>Hexamitinae</taxon>
        <taxon>Hexamita</taxon>
    </lineage>
</organism>
<gene>
    <name evidence="3" type="ORF">HINF_LOCUS4542</name>
    <name evidence="2" type="ORF">HINF_LOCUS6972</name>
</gene>
<feature type="transmembrane region" description="Helical" evidence="1">
    <location>
        <begin position="197"/>
        <end position="218"/>
    </location>
</feature>
<feature type="transmembrane region" description="Helical" evidence="1">
    <location>
        <begin position="43"/>
        <end position="65"/>
    </location>
</feature>
<sequence>MNSLPQHFMLFFLVALVSGPVFGWLVFENHLLTHNMIGKKYNGYGFTTCVLSFICSGLVLQTKLLAILSKLSFKSQIYVGISIFSIGLTLTYVGAVYIPELLFVAEILLSFSGCQIHITCLQLSHNFKIHSFLMTSAFAISTTLFQFVDLNVSFYVVFVIWFILTLIVALVFNPNFKKVQIFAFQELQTIIKNKQHPIYLSIIFGTGFKSYYGSGYFVRLKDLGINSRNMQFVCTGANFMGIFSFLFEYFRPEWGFVISNIICVIAQVIVLVYQDIYVIALNSVLVNVAIPSILSQAAKLSNQDSPGVNVVISAAQLLGSLFGLVIGYFLPIKFCDYIVVISASIMQILCIIIFTVTERHNMFTNHKYQRISDNQETQYYSEKLISENDALYTENEYLTTESVDQM</sequence>
<reference evidence="2" key="1">
    <citation type="submission" date="2023-06" db="EMBL/GenBank/DDBJ databases">
        <authorList>
            <person name="Kurt Z."/>
        </authorList>
    </citation>
    <scope>NUCLEOTIDE SEQUENCE</scope>
</reference>
<reference evidence="3 4" key="2">
    <citation type="submission" date="2024-07" db="EMBL/GenBank/DDBJ databases">
        <authorList>
            <person name="Akdeniz Z."/>
        </authorList>
    </citation>
    <scope>NUCLEOTIDE SEQUENCE [LARGE SCALE GENOMIC DNA]</scope>
</reference>
<feature type="transmembrane region" description="Helical" evidence="1">
    <location>
        <begin position="254"/>
        <end position="273"/>
    </location>
</feature>
<evidence type="ECO:0000313" key="2">
    <source>
        <dbReference type="EMBL" id="CAI9919327.1"/>
    </source>
</evidence>
<accession>A0AA86NG78</accession>
<protein>
    <submittedName>
        <fullName evidence="2">Transmembrane domain-containing protein</fullName>
    </submittedName>
    <submittedName>
        <fullName evidence="3">Transmembrane_domain-containing protein</fullName>
    </submittedName>
</protein>
<feature type="transmembrane region" description="Helical" evidence="1">
    <location>
        <begin position="310"/>
        <end position="331"/>
    </location>
</feature>
<feature type="transmembrane region" description="Helical" evidence="1">
    <location>
        <begin position="230"/>
        <end position="247"/>
    </location>
</feature>
<feature type="transmembrane region" description="Helical" evidence="1">
    <location>
        <begin position="77"/>
        <end position="95"/>
    </location>
</feature>
<feature type="transmembrane region" description="Helical" evidence="1">
    <location>
        <begin position="154"/>
        <end position="176"/>
    </location>
</feature>
<name>A0AA86NG78_9EUKA</name>
<evidence type="ECO:0000313" key="4">
    <source>
        <dbReference type="Proteomes" id="UP001642409"/>
    </source>
</evidence>
<dbReference type="Proteomes" id="UP001642409">
    <property type="component" value="Unassembled WGS sequence"/>
</dbReference>
<evidence type="ECO:0000256" key="1">
    <source>
        <dbReference type="SAM" id="Phobius"/>
    </source>
</evidence>
<dbReference type="AlphaFoldDB" id="A0AA86NG78"/>
<keyword evidence="1" id="KW-0472">Membrane</keyword>
<evidence type="ECO:0000313" key="3">
    <source>
        <dbReference type="EMBL" id="CAL5977924.1"/>
    </source>
</evidence>
<keyword evidence="4" id="KW-1185">Reference proteome</keyword>
<dbReference type="EMBL" id="CAXDID020000008">
    <property type="protein sequence ID" value="CAL5977924.1"/>
    <property type="molecule type" value="Genomic_DNA"/>
</dbReference>
<feature type="transmembrane region" description="Helical" evidence="1">
    <location>
        <begin position="337"/>
        <end position="357"/>
    </location>
</feature>
<comment type="caution">
    <text evidence="2">The sequence shown here is derived from an EMBL/GenBank/DDBJ whole genome shotgun (WGS) entry which is preliminary data.</text>
</comment>
<keyword evidence="1" id="KW-1133">Transmembrane helix</keyword>
<feature type="transmembrane region" description="Helical" evidence="1">
    <location>
        <begin position="279"/>
        <end position="298"/>
    </location>
</feature>
<keyword evidence="1 2" id="KW-0812">Transmembrane</keyword>